<gene>
    <name evidence="2" type="ORF">C3Y92_03975</name>
</gene>
<evidence type="ECO:0000313" key="2">
    <source>
        <dbReference type="EMBL" id="QAZ66441.1"/>
    </source>
</evidence>
<dbReference type="KEGG" id="dcb:C3Y92_03975"/>
<protein>
    <recommendedName>
        <fullName evidence="4">TIGR03067 domain-containing protein</fullName>
    </recommendedName>
</protein>
<sequence length="141" mass="15322">MLMRRALLVLVALLLAVPAVSAQAQSQGIPQLVGTWEAAGFALHDTKNGFVTGDKQSATLVVKEQHGRVFSGEVSWTGKVTGKDTFSGVIDKNGEEFYFVGHKDALRLGKLEGPDAMVFYYLSSGGDNPRAGYVEYKRKQK</sequence>
<organism evidence="2 3">
    <name type="scientific">Solidesulfovibrio carbinolicus</name>
    <dbReference type="NCBI Taxonomy" id="296842"/>
    <lineage>
        <taxon>Bacteria</taxon>
        <taxon>Pseudomonadati</taxon>
        <taxon>Thermodesulfobacteriota</taxon>
        <taxon>Desulfovibrionia</taxon>
        <taxon>Desulfovibrionales</taxon>
        <taxon>Desulfovibrionaceae</taxon>
        <taxon>Solidesulfovibrio</taxon>
    </lineage>
</organism>
<dbReference type="EMBL" id="CP026538">
    <property type="protein sequence ID" value="QAZ66441.1"/>
    <property type="molecule type" value="Genomic_DNA"/>
</dbReference>
<keyword evidence="3" id="KW-1185">Reference proteome</keyword>
<name>A0A4P6HH48_9BACT</name>
<evidence type="ECO:0000256" key="1">
    <source>
        <dbReference type="SAM" id="SignalP"/>
    </source>
</evidence>
<accession>A0A4P6HH48</accession>
<dbReference type="AlphaFoldDB" id="A0A4P6HH48"/>
<dbReference type="Proteomes" id="UP000293296">
    <property type="component" value="Chromosome"/>
</dbReference>
<evidence type="ECO:0008006" key="4">
    <source>
        <dbReference type="Google" id="ProtNLM"/>
    </source>
</evidence>
<feature type="chain" id="PRO_5020606220" description="TIGR03067 domain-containing protein" evidence="1">
    <location>
        <begin position="25"/>
        <end position="141"/>
    </location>
</feature>
<proteinExistence type="predicted"/>
<dbReference type="OrthoDB" id="5460017at2"/>
<dbReference type="RefSeq" id="WP_129349710.1">
    <property type="nucleotide sequence ID" value="NZ_CP026538.1"/>
</dbReference>
<evidence type="ECO:0000313" key="3">
    <source>
        <dbReference type="Proteomes" id="UP000293296"/>
    </source>
</evidence>
<feature type="signal peptide" evidence="1">
    <location>
        <begin position="1"/>
        <end position="24"/>
    </location>
</feature>
<reference evidence="2 3" key="1">
    <citation type="submission" date="2018-02" db="EMBL/GenBank/DDBJ databases">
        <title>Genome sequence of Desulfovibrio carbinolicus DSM 3852.</title>
        <authorList>
            <person name="Wilbanks E."/>
            <person name="Skennerton C.T."/>
            <person name="Orphan V.J."/>
        </authorList>
    </citation>
    <scope>NUCLEOTIDE SEQUENCE [LARGE SCALE GENOMIC DNA]</scope>
    <source>
        <strain evidence="2 3">DSM 3852</strain>
    </source>
</reference>
<keyword evidence="1" id="KW-0732">Signal</keyword>